<dbReference type="AlphaFoldDB" id="V5BIF2"/>
<evidence type="ECO:0000313" key="1">
    <source>
        <dbReference type="EMBL" id="ESS73060.1"/>
    </source>
</evidence>
<keyword evidence="2" id="KW-1185">Reference proteome</keyword>
<organism evidence="1 2">
    <name type="scientific">Methyloglobulus morosus KoM1</name>
    <dbReference type="NCBI Taxonomy" id="1116472"/>
    <lineage>
        <taxon>Bacteria</taxon>
        <taxon>Pseudomonadati</taxon>
        <taxon>Pseudomonadota</taxon>
        <taxon>Gammaproteobacteria</taxon>
        <taxon>Methylococcales</taxon>
        <taxon>Methylococcaceae</taxon>
        <taxon>Methyloglobulus</taxon>
    </lineage>
</organism>
<reference evidence="1 2" key="1">
    <citation type="journal article" date="2013" name="Genome Announc.">
        <title>Draft Genome Sequence of the Methanotrophic Gammaproteobacterium Methyloglobulus morosus DSM 22980 Strain KoM1.</title>
        <authorList>
            <person name="Poehlein A."/>
            <person name="Deutzmann J.S."/>
            <person name="Daniel R."/>
            <person name="Simeonova D.D."/>
        </authorList>
    </citation>
    <scope>NUCLEOTIDE SEQUENCE [LARGE SCALE GENOMIC DNA]</scope>
    <source>
        <strain evidence="1 2">KoM1</strain>
    </source>
</reference>
<comment type="caution">
    <text evidence="1">The sequence shown here is derived from an EMBL/GenBank/DDBJ whole genome shotgun (WGS) entry which is preliminary data.</text>
</comment>
<gene>
    <name evidence="1" type="ORF">MGMO_37c00210</name>
</gene>
<sequence length="97" mass="10951">MARLLKPNVRYFDEDQRSSIALGVLVDKVEGGIAITAHTAFVHNRFLAVVKHLPKRSSVVCGLYPMFLQVMLHRLTITLSQRLYILGFLSWLSVVLA</sequence>
<dbReference type="Proteomes" id="UP000017842">
    <property type="component" value="Unassembled WGS sequence"/>
</dbReference>
<protein>
    <submittedName>
        <fullName evidence="1">Uncharacterized protein</fullName>
    </submittedName>
</protein>
<proteinExistence type="predicted"/>
<dbReference type="EMBL" id="AYLO01000036">
    <property type="protein sequence ID" value="ESS73060.1"/>
    <property type="molecule type" value="Genomic_DNA"/>
</dbReference>
<accession>V5BIF2</accession>
<evidence type="ECO:0000313" key="2">
    <source>
        <dbReference type="Proteomes" id="UP000017842"/>
    </source>
</evidence>
<name>V5BIF2_9GAMM</name>